<evidence type="ECO:0000313" key="8">
    <source>
        <dbReference type="EMBL" id="QAY59260.1"/>
    </source>
</evidence>
<dbReference type="GO" id="GO:0090729">
    <property type="term" value="F:toxin activity"/>
    <property type="evidence" value="ECO:0007669"/>
    <property type="project" value="UniProtKB-KW"/>
</dbReference>
<dbReference type="InterPro" id="IPR002716">
    <property type="entry name" value="PIN_dom"/>
</dbReference>
<keyword evidence="5 6" id="KW-0460">Magnesium</keyword>
<comment type="similarity">
    <text evidence="6">Belongs to the PINc/VapC protein family.</text>
</comment>
<comment type="cofactor">
    <cofactor evidence="6">
        <name>Mg(2+)</name>
        <dbReference type="ChEBI" id="CHEBI:18420"/>
    </cofactor>
</comment>
<sequence length="159" mass="16876">MGQSAAGKFDGRRSRRVARRATVTTVYIDSSALVKRVANEQGAAELRSAIDGAAGAGAQFASSILARIEVARAMRARLEAEDQRDVTAGTYEAFVGVSLVQMTRPILESARVIGPPVLRTLDAIHIATALALGTDELWTYDIRMAQVAEGLGIPARLPA</sequence>
<dbReference type="OrthoDB" id="1525146at2"/>
<keyword evidence="3 6" id="KW-0479">Metal-binding</keyword>
<evidence type="ECO:0000256" key="4">
    <source>
        <dbReference type="ARBA" id="ARBA00022801"/>
    </source>
</evidence>
<keyword evidence="1 6" id="KW-1277">Toxin-antitoxin system</keyword>
<evidence type="ECO:0000256" key="6">
    <source>
        <dbReference type="HAMAP-Rule" id="MF_00265"/>
    </source>
</evidence>
<evidence type="ECO:0000256" key="1">
    <source>
        <dbReference type="ARBA" id="ARBA00022649"/>
    </source>
</evidence>
<dbReference type="SUPFAM" id="SSF88723">
    <property type="entry name" value="PIN domain-like"/>
    <property type="match status" value="1"/>
</dbReference>
<dbReference type="Gene3D" id="3.40.50.1010">
    <property type="entry name" value="5'-nuclease"/>
    <property type="match status" value="1"/>
</dbReference>
<evidence type="ECO:0000256" key="3">
    <source>
        <dbReference type="ARBA" id="ARBA00022723"/>
    </source>
</evidence>
<keyword evidence="6" id="KW-0800">Toxin</keyword>
<dbReference type="GO" id="GO:0000287">
    <property type="term" value="F:magnesium ion binding"/>
    <property type="evidence" value="ECO:0007669"/>
    <property type="project" value="UniProtKB-UniRule"/>
</dbReference>
<dbReference type="InterPro" id="IPR029060">
    <property type="entry name" value="PIN-like_dom_sf"/>
</dbReference>
<feature type="domain" description="PIN" evidence="7">
    <location>
        <begin position="26"/>
        <end position="149"/>
    </location>
</feature>
<name>A0A4P6EAT9_9MICO</name>
<feature type="binding site" evidence="6">
    <location>
        <position position="29"/>
    </location>
    <ligand>
        <name>Mg(2+)</name>
        <dbReference type="ChEBI" id="CHEBI:18420"/>
    </ligand>
</feature>
<dbReference type="EC" id="3.1.-.-" evidence="6"/>
<reference evidence="8 9" key="1">
    <citation type="submission" date="2019-01" db="EMBL/GenBank/DDBJ databases">
        <title>Genome sequencing of strain DFW100M-13.</title>
        <authorList>
            <person name="Heo J."/>
            <person name="Kim S.-J."/>
            <person name="Kim J.-S."/>
            <person name="Hong S.-B."/>
            <person name="Kwon S.-W."/>
        </authorList>
    </citation>
    <scope>NUCLEOTIDE SEQUENCE [LARGE SCALE GENOMIC DNA]</scope>
    <source>
        <strain evidence="8 9">DFW100M-13</strain>
    </source>
</reference>
<keyword evidence="2 6" id="KW-0540">Nuclease</keyword>
<dbReference type="GO" id="GO:0016787">
    <property type="term" value="F:hydrolase activity"/>
    <property type="evidence" value="ECO:0007669"/>
    <property type="project" value="UniProtKB-KW"/>
</dbReference>
<accession>A0A4P6EAT9</accession>
<evidence type="ECO:0000256" key="2">
    <source>
        <dbReference type="ARBA" id="ARBA00022722"/>
    </source>
</evidence>
<evidence type="ECO:0000259" key="7">
    <source>
        <dbReference type="Pfam" id="PF01850"/>
    </source>
</evidence>
<dbReference type="Proteomes" id="UP000293995">
    <property type="component" value="Chromosome"/>
</dbReference>
<dbReference type="GO" id="GO:0004540">
    <property type="term" value="F:RNA nuclease activity"/>
    <property type="evidence" value="ECO:0007669"/>
    <property type="project" value="InterPro"/>
</dbReference>
<organism evidence="8 9">
    <name type="scientific">Microbacterium protaetiae</name>
    <dbReference type="NCBI Taxonomy" id="2509458"/>
    <lineage>
        <taxon>Bacteria</taxon>
        <taxon>Bacillati</taxon>
        <taxon>Actinomycetota</taxon>
        <taxon>Actinomycetes</taxon>
        <taxon>Micrococcales</taxon>
        <taxon>Microbacteriaceae</taxon>
        <taxon>Microbacterium</taxon>
    </lineage>
</organism>
<dbReference type="EMBL" id="CP035494">
    <property type="protein sequence ID" value="QAY59260.1"/>
    <property type="molecule type" value="Genomic_DNA"/>
</dbReference>
<dbReference type="KEGG" id="mprt:ET475_04155"/>
<evidence type="ECO:0000256" key="5">
    <source>
        <dbReference type="ARBA" id="ARBA00022842"/>
    </source>
</evidence>
<keyword evidence="4 6" id="KW-0378">Hydrolase</keyword>
<evidence type="ECO:0000313" key="9">
    <source>
        <dbReference type="Proteomes" id="UP000293995"/>
    </source>
</evidence>
<dbReference type="Pfam" id="PF01850">
    <property type="entry name" value="PIN"/>
    <property type="match status" value="1"/>
</dbReference>
<dbReference type="HAMAP" id="MF_00265">
    <property type="entry name" value="VapC_Nob1"/>
    <property type="match status" value="1"/>
</dbReference>
<dbReference type="AlphaFoldDB" id="A0A4P6EAT9"/>
<feature type="binding site" evidence="6">
    <location>
        <position position="122"/>
    </location>
    <ligand>
        <name>Mg(2+)</name>
        <dbReference type="ChEBI" id="CHEBI:18420"/>
    </ligand>
</feature>
<proteinExistence type="inferred from homology"/>
<gene>
    <name evidence="6" type="primary">vapC</name>
    <name evidence="8" type="ORF">ET475_04155</name>
</gene>
<dbReference type="InterPro" id="IPR022907">
    <property type="entry name" value="VapC_family"/>
</dbReference>
<dbReference type="CDD" id="cd09874">
    <property type="entry name" value="PIN_MT3492-like"/>
    <property type="match status" value="1"/>
</dbReference>
<comment type="function">
    <text evidence="6">Toxic component of a toxin-antitoxin (TA) system. An RNase.</text>
</comment>
<protein>
    <recommendedName>
        <fullName evidence="6">Ribonuclease VapC</fullName>
        <shortName evidence="6">RNase VapC</shortName>
        <ecNumber evidence="6">3.1.-.-</ecNumber>
    </recommendedName>
    <alternativeName>
        <fullName evidence="6">Toxin VapC</fullName>
    </alternativeName>
</protein>
<keyword evidence="9" id="KW-1185">Reference proteome</keyword>